<comment type="function">
    <text evidence="15">Plays a critical role in recombination and DNA repair. Helps process Holliday junction intermediates to mature products by catalyzing branch migration. Has replication fork regression activity, unwinds stalled or blocked replication forks to make a HJ that can be resolved. Has a DNA unwinding activity characteristic of a DNA helicase with 3'-5' polarity.</text>
</comment>
<dbReference type="InterPro" id="IPR014001">
    <property type="entry name" value="Helicase_ATP-bd"/>
</dbReference>
<dbReference type="GO" id="GO:0003677">
    <property type="term" value="F:DNA binding"/>
    <property type="evidence" value="ECO:0007669"/>
    <property type="project" value="UniProtKB-KW"/>
</dbReference>
<evidence type="ECO:0000256" key="7">
    <source>
        <dbReference type="ARBA" id="ARBA00022840"/>
    </source>
</evidence>
<dbReference type="SMART" id="SM00490">
    <property type="entry name" value="HELICc"/>
    <property type="match status" value="1"/>
</dbReference>
<dbReference type="InterPro" id="IPR012340">
    <property type="entry name" value="NA-bd_OB-fold"/>
</dbReference>
<dbReference type="NCBIfam" id="TIGR00643">
    <property type="entry name" value="recG"/>
    <property type="match status" value="1"/>
</dbReference>
<dbReference type="GO" id="GO:0043138">
    <property type="term" value="F:3'-5' DNA helicase activity"/>
    <property type="evidence" value="ECO:0007669"/>
    <property type="project" value="UniProtKB-EC"/>
</dbReference>
<organism evidence="18 19">
    <name type="scientific">Candidatus Avitreponema avistercoris</name>
    <dbReference type="NCBI Taxonomy" id="2840705"/>
    <lineage>
        <taxon>Bacteria</taxon>
        <taxon>Pseudomonadati</taxon>
        <taxon>Spirochaetota</taxon>
        <taxon>Spirochaetia</taxon>
        <taxon>Spirochaetales</taxon>
        <taxon>Candidatus Avitreponema</taxon>
    </lineage>
</organism>
<dbReference type="Proteomes" id="UP000823616">
    <property type="component" value="Unassembled WGS sequence"/>
</dbReference>
<evidence type="ECO:0000256" key="4">
    <source>
        <dbReference type="ARBA" id="ARBA00022763"/>
    </source>
</evidence>
<evidence type="ECO:0000256" key="2">
    <source>
        <dbReference type="ARBA" id="ARBA00017846"/>
    </source>
</evidence>
<gene>
    <name evidence="18" type="primary">recG</name>
    <name evidence="18" type="ORF">IAA96_06300</name>
</gene>
<keyword evidence="10 15" id="KW-0234">DNA repair</keyword>
<feature type="domain" description="Helicase ATP-binding" evidence="16">
    <location>
        <begin position="291"/>
        <end position="459"/>
    </location>
</feature>
<dbReference type="PANTHER" id="PTHR47964:SF1">
    <property type="entry name" value="ATP-DEPENDENT DNA HELICASE HOMOLOG RECG, CHLOROPLASTIC"/>
    <property type="match status" value="1"/>
</dbReference>
<evidence type="ECO:0000256" key="10">
    <source>
        <dbReference type="ARBA" id="ARBA00023204"/>
    </source>
</evidence>
<dbReference type="PANTHER" id="PTHR47964">
    <property type="entry name" value="ATP-DEPENDENT DNA HELICASE HOMOLOG RECG, CHLOROPLASTIC"/>
    <property type="match status" value="1"/>
</dbReference>
<dbReference type="SUPFAM" id="SSF50249">
    <property type="entry name" value="Nucleic acid-binding proteins"/>
    <property type="match status" value="1"/>
</dbReference>
<dbReference type="CDD" id="cd18811">
    <property type="entry name" value="SF2_C_RecG"/>
    <property type="match status" value="1"/>
</dbReference>
<evidence type="ECO:0000256" key="15">
    <source>
        <dbReference type="RuleBase" id="RU363016"/>
    </source>
</evidence>
<evidence type="ECO:0000256" key="8">
    <source>
        <dbReference type="ARBA" id="ARBA00023125"/>
    </source>
</evidence>
<evidence type="ECO:0000313" key="18">
    <source>
        <dbReference type="EMBL" id="MBO8450699.1"/>
    </source>
</evidence>
<comment type="similarity">
    <text evidence="1 15">Belongs to the helicase family. RecG subfamily.</text>
</comment>
<dbReference type="NCBIfam" id="NF008165">
    <property type="entry name" value="PRK10917.1-3"/>
    <property type="match status" value="1"/>
</dbReference>
<evidence type="ECO:0000259" key="16">
    <source>
        <dbReference type="PROSITE" id="PS51192"/>
    </source>
</evidence>
<evidence type="ECO:0000256" key="9">
    <source>
        <dbReference type="ARBA" id="ARBA00023172"/>
    </source>
</evidence>
<dbReference type="CDD" id="cd04488">
    <property type="entry name" value="RecG_wedge_OBF"/>
    <property type="match status" value="1"/>
</dbReference>
<keyword evidence="8" id="KW-0238">DNA-binding</keyword>
<keyword evidence="3 15" id="KW-0547">Nucleotide-binding</keyword>
<evidence type="ECO:0000256" key="13">
    <source>
        <dbReference type="ARBA" id="ARBA00034808"/>
    </source>
</evidence>
<accession>A0A9D9EUA2</accession>
<evidence type="ECO:0000256" key="12">
    <source>
        <dbReference type="ARBA" id="ARBA00034617"/>
    </source>
</evidence>
<reference evidence="18" key="2">
    <citation type="journal article" date="2021" name="PeerJ">
        <title>Extensive microbial diversity within the chicken gut microbiome revealed by metagenomics and culture.</title>
        <authorList>
            <person name="Gilroy R."/>
            <person name="Ravi A."/>
            <person name="Getino M."/>
            <person name="Pursley I."/>
            <person name="Horton D.L."/>
            <person name="Alikhan N.F."/>
            <person name="Baker D."/>
            <person name="Gharbi K."/>
            <person name="Hall N."/>
            <person name="Watson M."/>
            <person name="Adriaenssens E.M."/>
            <person name="Foster-Nyarko E."/>
            <person name="Jarju S."/>
            <person name="Secka A."/>
            <person name="Antonio M."/>
            <person name="Oren A."/>
            <person name="Chaudhuri R.R."/>
            <person name="La Ragione R."/>
            <person name="Hildebrand F."/>
            <person name="Pallen M.J."/>
        </authorList>
    </citation>
    <scope>NUCLEOTIDE SEQUENCE</scope>
    <source>
        <strain evidence="18">B3-4054</strain>
    </source>
</reference>
<proteinExistence type="inferred from homology"/>
<dbReference type="AlphaFoldDB" id="A0A9D9EUA2"/>
<keyword evidence="4 15" id="KW-0227">DNA damage</keyword>
<sequence length="699" mass="77172">MLLSEIRIPVNRIKGAGRAAEARLAVLGIRTVGELLAYWPRAWEDRTEFHTLRESAAHGKIQLKCRVTGHSWFGYGRMRTLKLRVEDEEHTHASLLCFNRPFLETAFPPGSMCVVFGSFAQKYGELQSSNFEIEHAGGEIPKAKILPIYPLTEGLTQGKMRKWISAALREYAKGITSALPEAVRRAHNIPAKQDVLFSMHTPKTMEETGQARRAVIFEEFFFFAYALGLRALKRRGRLPARSVSGSSAETSAPSAALPFRPLPAQQAVLDRLPFRLTPGQQQAAAEINADLASSSAPMARLLQGDVGSGKTLVAFLAAANICSGNRQCALIVPTELLARQHAETAAKILEPVGIRIAFLSGSTKAGGKDLLRRELQEGNIDFIVGTHALFSRELRYRNLSLVIVDEQHRFGVLQRAAMLEKGRESSPEGKTPHLLLMSATPIPRTLSLSVFGDLDISTIHGSPPGRKPVQTHLTRKGNEKNVYDFVRREIAAGRQAYFVYPVIGADGGADLKSAEQMYKNLRHNIFPDTRIALLHSRIPEEEQREIMRRFQAGEIKILTATSVIEVGVDIPNATCMVIEHAERFGLAALHQLRGRVGRGEFPSHCFLIYGEKLTEDGKARLKIMKETTDGFRIAEEDLKIRGPGEISGTQQSGYTCFQNGDPVRDADILLEAREAAFSILEKGNLPQLLPVRPDGGQAT</sequence>
<protein>
    <recommendedName>
        <fullName evidence="2 15">ATP-dependent DNA helicase RecG</fullName>
        <ecNumber evidence="13 15">5.6.2.4</ecNumber>
    </recommendedName>
</protein>
<keyword evidence="5 15" id="KW-0378">Hydrolase</keyword>
<evidence type="ECO:0000259" key="17">
    <source>
        <dbReference type="PROSITE" id="PS51194"/>
    </source>
</evidence>
<dbReference type="InterPro" id="IPR047112">
    <property type="entry name" value="RecG/Mfd"/>
</dbReference>
<dbReference type="GO" id="GO:0016787">
    <property type="term" value="F:hydrolase activity"/>
    <property type="evidence" value="ECO:0007669"/>
    <property type="project" value="UniProtKB-KW"/>
</dbReference>
<keyword evidence="7 15" id="KW-0067">ATP-binding</keyword>
<dbReference type="SMART" id="SM00487">
    <property type="entry name" value="DEXDc"/>
    <property type="match status" value="1"/>
</dbReference>
<dbReference type="GO" id="GO:0006310">
    <property type="term" value="P:DNA recombination"/>
    <property type="evidence" value="ECO:0007669"/>
    <property type="project" value="UniProtKB-UniRule"/>
</dbReference>
<feature type="domain" description="Helicase C-terminal" evidence="17">
    <location>
        <begin position="478"/>
        <end position="639"/>
    </location>
</feature>
<dbReference type="Pfam" id="PF00270">
    <property type="entry name" value="DEAD"/>
    <property type="match status" value="1"/>
</dbReference>
<comment type="catalytic activity">
    <reaction evidence="14 15">
        <text>ATP + H2O = ADP + phosphate + H(+)</text>
        <dbReference type="Rhea" id="RHEA:13065"/>
        <dbReference type="ChEBI" id="CHEBI:15377"/>
        <dbReference type="ChEBI" id="CHEBI:15378"/>
        <dbReference type="ChEBI" id="CHEBI:30616"/>
        <dbReference type="ChEBI" id="CHEBI:43474"/>
        <dbReference type="ChEBI" id="CHEBI:456216"/>
        <dbReference type="EC" id="5.6.2.4"/>
    </reaction>
</comment>
<dbReference type="InterPro" id="IPR004609">
    <property type="entry name" value="ATP-dep_DNA_helicase_RecG"/>
</dbReference>
<dbReference type="Gene3D" id="3.40.50.300">
    <property type="entry name" value="P-loop containing nucleotide triphosphate hydrolases"/>
    <property type="match status" value="2"/>
</dbReference>
<dbReference type="SUPFAM" id="SSF52540">
    <property type="entry name" value="P-loop containing nucleoside triphosphate hydrolases"/>
    <property type="match status" value="1"/>
</dbReference>
<comment type="caution">
    <text evidence="18">The sequence shown here is derived from an EMBL/GenBank/DDBJ whole genome shotgun (WGS) entry which is preliminary data.</text>
</comment>
<evidence type="ECO:0000256" key="14">
    <source>
        <dbReference type="ARBA" id="ARBA00048988"/>
    </source>
</evidence>
<dbReference type="Pfam" id="PF19833">
    <property type="entry name" value="RecG_dom3_C"/>
    <property type="match status" value="1"/>
</dbReference>
<dbReference type="EMBL" id="JADIMS010000116">
    <property type="protein sequence ID" value="MBO8450699.1"/>
    <property type="molecule type" value="Genomic_DNA"/>
</dbReference>
<evidence type="ECO:0000256" key="5">
    <source>
        <dbReference type="ARBA" id="ARBA00022801"/>
    </source>
</evidence>
<dbReference type="GO" id="GO:0006281">
    <property type="term" value="P:DNA repair"/>
    <property type="evidence" value="ECO:0007669"/>
    <property type="project" value="UniProtKB-UniRule"/>
</dbReference>
<evidence type="ECO:0000256" key="11">
    <source>
        <dbReference type="ARBA" id="ARBA00023235"/>
    </source>
</evidence>
<dbReference type="InterPro" id="IPR033454">
    <property type="entry name" value="RecG_wedge"/>
</dbReference>
<dbReference type="InterPro" id="IPR011545">
    <property type="entry name" value="DEAD/DEAH_box_helicase_dom"/>
</dbReference>
<dbReference type="Pfam" id="PF00271">
    <property type="entry name" value="Helicase_C"/>
    <property type="match status" value="1"/>
</dbReference>
<dbReference type="InterPro" id="IPR001650">
    <property type="entry name" value="Helicase_C-like"/>
</dbReference>
<dbReference type="GO" id="GO:0005524">
    <property type="term" value="F:ATP binding"/>
    <property type="evidence" value="ECO:0007669"/>
    <property type="project" value="UniProtKB-KW"/>
</dbReference>
<evidence type="ECO:0000313" key="19">
    <source>
        <dbReference type="Proteomes" id="UP000823616"/>
    </source>
</evidence>
<name>A0A9D9EUA2_9SPIR</name>
<dbReference type="InterPro" id="IPR027417">
    <property type="entry name" value="P-loop_NTPase"/>
</dbReference>
<dbReference type="Gene3D" id="2.40.50.140">
    <property type="entry name" value="Nucleic acid-binding proteins"/>
    <property type="match status" value="1"/>
</dbReference>
<dbReference type="EC" id="5.6.2.4" evidence="13 15"/>
<reference evidence="18" key="1">
    <citation type="submission" date="2020-10" db="EMBL/GenBank/DDBJ databases">
        <authorList>
            <person name="Gilroy R."/>
        </authorList>
    </citation>
    <scope>NUCLEOTIDE SEQUENCE</scope>
    <source>
        <strain evidence="18">B3-4054</strain>
    </source>
</reference>
<keyword evidence="6 15" id="KW-0347">Helicase</keyword>
<keyword evidence="9 15" id="KW-0233">DNA recombination</keyword>
<dbReference type="PROSITE" id="PS51194">
    <property type="entry name" value="HELICASE_CTER"/>
    <property type="match status" value="1"/>
</dbReference>
<dbReference type="NCBIfam" id="NF008168">
    <property type="entry name" value="PRK10917.2-2"/>
    <property type="match status" value="1"/>
</dbReference>
<keyword evidence="11" id="KW-0413">Isomerase</keyword>
<evidence type="ECO:0000256" key="3">
    <source>
        <dbReference type="ARBA" id="ARBA00022741"/>
    </source>
</evidence>
<dbReference type="InterPro" id="IPR045562">
    <property type="entry name" value="RecG_dom3_C"/>
</dbReference>
<comment type="catalytic activity">
    <reaction evidence="12 15">
        <text>Couples ATP hydrolysis with the unwinding of duplex DNA by translocating in the 3'-5' direction.</text>
        <dbReference type="EC" id="5.6.2.4"/>
    </reaction>
</comment>
<dbReference type="PROSITE" id="PS51192">
    <property type="entry name" value="HELICASE_ATP_BIND_1"/>
    <property type="match status" value="1"/>
</dbReference>
<evidence type="ECO:0000256" key="1">
    <source>
        <dbReference type="ARBA" id="ARBA00007504"/>
    </source>
</evidence>
<evidence type="ECO:0000256" key="6">
    <source>
        <dbReference type="ARBA" id="ARBA00022806"/>
    </source>
</evidence>
<dbReference type="Pfam" id="PF17191">
    <property type="entry name" value="RecG_wedge"/>
    <property type="match status" value="1"/>
</dbReference>